<feature type="domain" description="DUF418" evidence="2">
    <location>
        <begin position="165"/>
        <end position="328"/>
    </location>
</feature>
<comment type="caution">
    <text evidence="3">The sequence shown here is derived from an EMBL/GenBank/DDBJ whole genome shotgun (WGS) entry which is preliminary data.</text>
</comment>
<feature type="transmembrane region" description="Helical" evidence="1">
    <location>
        <begin position="12"/>
        <end position="30"/>
    </location>
</feature>
<reference evidence="3 4" key="1">
    <citation type="submission" date="2023-07" db="EMBL/GenBank/DDBJ databases">
        <title>Genomic Encyclopedia of Type Strains, Phase IV (KMG-IV): sequencing the most valuable type-strain genomes for metagenomic binning, comparative biology and taxonomic classification.</title>
        <authorList>
            <person name="Goeker M."/>
        </authorList>
    </citation>
    <scope>NUCLEOTIDE SEQUENCE [LARGE SCALE GENOMIC DNA]</scope>
    <source>
        <strain evidence="3 4">DSM 27594</strain>
    </source>
</reference>
<accession>A0ABT9XY49</accession>
<evidence type="ECO:0000256" key="1">
    <source>
        <dbReference type="SAM" id="Phobius"/>
    </source>
</evidence>
<feature type="transmembrane region" description="Helical" evidence="1">
    <location>
        <begin position="180"/>
        <end position="201"/>
    </location>
</feature>
<keyword evidence="4" id="KW-1185">Reference proteome</keyword>
<dbReference type="Proteomes" id="UP001224122">
    <property type="component" value="Unassembled WGS sequence"/>
</dbReference>
<evidence type="ECO:0000313" key="4">
    <source>
        <dbReference type="Proteomes" id="UP001224122"/>
    </source>
</evidence>
<dbReference type="InterPro" id="IPR052529">
    <property type="entry name" value="Bact_Transport_Assoc"/>
</dbReference>
<dbReference type="PANTHER" id="PTHR30590:SF3">
    <property type="entry name" value="HYPOTHETICAL MEMBRANE SPANNING PROTEIN"/>
    <property type="match status" value="1"/>
</dbReference>
<dbReference type="RefSeq" id="WP_307410398.1">
    <property type="nucleotide sequence ID" value="NZ_JAUSTW010000006.1"/>
</dbReference>
<protein>
    <submittedName>
        <fullName evidence="3">Membrane protein YeiB</fullName>
    </submittedName>
</protein>
<feature type="transmembrane region" description="Helical" evidence="1">
    <location>
        <begin position="134"/>
        <end position="159"/>
    </location>
</feature>
<keyword evidence="1" id="KW-1133">Transmembrane helix</keyword>
<dbReference type="InterPro" id="IPR007349">
    <property type="entry name" value="DUF418"/>
</dbReference>
<proteinExistence type="predicted"/>
<dbReference type="EMBL" id="JAUSTW010000006">
    <property type="protein sequence ID" value="MDQ0200492.1"/>
    <property type="molecule type" value="Genomic_DNA"/>
</dbReference>
<feature type="transmembrane region" description="Helical" evidence="1">
    <location>
        <begin position="50"/>
        <end position="74"/>
    </location>
</feature>
<feature type="transmembrane region" description="Helical" evidence="1">
    <location>
        <begin position="86"/>
        <end position="106"/>
    </location>
</feature>
<sequence>MIPTERNKRIEILDYLRGFALLGIILVNILPLLSVMSPSPHSSDAVYQRFLYLFVEGRFYPIFSFLFGVGFYLFISRANAKGENGYLLFLRRILALFVFGFVHLLFHPGEALTVYASCGLMILPFYKVKKEVNLVLGGILLIVLAIFAAKVFMALPLILLGLAAGQYQVFEDISQKVRKVTIFTVIMFTLSIAGLCCQYQYVPNLPFVAGKTNSIPTMRFLQIGIMAGPFISAFYAGILILLLQFSVIQKVLSPLKSYGRMALSNYVSQTALILLAGKLFNWFGHIPYQQTLYVCLAIYAIQLIFSKVWLSFFYFGPLEWIWRMITYRRVPPMW</sequence>
<feature type="transmembrane region" description="Helical" evidence="1">
    <location>
        <begin position="263"/>
        <end position="284"/>
    </location>
</feature>
<name>A0ABT9XY49_9BACI</name>
<organism evidence="3 4">
    <name type="scientific">Neobacillus ginsengisoli</name>
    <dbReference type="NCBI Taxonomy" id="904295"/>
    <lineage>
        <taxon>Bacteria</taxon>
        <taxon>Bacillati</taxon>
        <taxon>Bacillota</taxon>
        <taxon>Bacilli</taxon>
        <taxon>Bacillales</taxon>
        <taxon>Bacillaceae</taxon>
        <taxon>Neobacillus</taxon>
    </lineage>
</organism>
<keyword evidence="1" id="KW-0812">Transmembrane</keyword>
<feature type="transmembrane region" description="Helical" evidence="1">
    <location>
        <begin position="221"/>
        <end position="243"/>
    </location>
</feature>
<dbReference type="Pfam" id="PF04235">
    <property type="entry name" value="DUF418"/>
    <property type="match status" value="1"/>
</dbReference>
<evidence type="ECO:0000259" key="2">
    <source>
        <dbReference type="Pfam" id="PF04235"/>
    </source>
</evidence>
<evidence type="ECO:0000313" key="3">
    <source>
        <dbReference type="EMBL" id="MDQ0200492.1"/>
    </source>
</evidence>
<feature type="transmembrane region" description="Helical" evidence="1">
    <location>
        <begin position="290"/>
        <end position="315"/>
    </location>
</feature>
<keyword evidence="1" id="KW-0472">Membrane</keyword>
<dbReference type="PANTHER" id="PTHR30590">
    <property type="entry name" value="INNER MEMBRANE PROTEIN"/>
    <property type="match status" value="1"/>
</dbReference>
<gene>
    <name evidence="3" type="ORF">J2S10_003681</name>
</gene>